<dbReference type="GO" id="GO:0042744">
    <property type="term" value="P:hydrogen peroxide catabolic process"/>
    <property type="evidence" value="ECO:0007669"/>
    <property type="project" value="UniProtKB-KW"/>
</dbReference>
<feature type="binding site" description="axial binding residue" evidence="17">
    <location>
        <position position="176"/>
    </location>
    <ligand>
        <name>heme b</name>
        <dbReference type="ChEBI" id="CHEBI:60344"/>
    </ligand>
    <ligandPart>
        <name>Fe</name>
        <dbReference type="ChEBI" id="CHEBI:18248"/>
    </ligandPart>
</feature>
<evidence type="ECO:0000256" key="4">
    <source>
        <dbReference type="ARBA" id="ARBA00022559"/>
    </source>
</evidence>
<dbReference type="EMBL" id="LR999457">
    <property type="protein sequence ID" value="CAE6183721.1"/>
    <property type="molecule type" value="Genomic_DNA"/>
</dbReference>
<dbReference type="Gene3D" id="1.10.420.10">
    <property type="entry name" value="Peroxidase, domain 2"/>
    <property type="match status" value="1"/>
</dbReference>
<feature type="binding site" evidence="17">
    <location>
        <position position="51"/>
    </location>
    <ligand>
        <name>Ca(2+)</name>
        <dbReference type="ChEBI" id="CHEBI:29108"/>
        <label>1</label>
    </ligand>
</feature>
<organism evidence="22 23">
    <name type="scientific">Arabidopsis arenosa</name>
    <name type="common">Sand rock-cress</name>
    <name type="synonym">Cardaminopsis arenosa</name>
    <dbReference type="NCBI Taxonomy" id="38785"/>
    <lineage>
        <taxon>Eukaryota</taxon>
        <taxon>Viridiplantae</taxon>
        <taxon>Streptophyta</taxon>
        <taxon>Embryophyta</taxon>
        <taxon>Tracheophyta</taxon>
        <taxon>Spermatophyta</taxon>
        <taxon>Magnoliopsida</taxon>
        <taxon>eudicotyledons</taxon>
        <taxon>Gunneridae</taxon>
        <taxon>Pentapetalae</taxon>
        <taxon>rosids</taxon>
        <taxon>malvids</taxon>
        <taxon>Brassicales</taxon>
        <taxon>Brassicaceae</taxon>
        <taxon>Camelineae</taxon>
        <taxon>Arabidopsis</taxon>
    </lineage>
</organism>
<dbReference type="CDD" id="cd00693">
    <property type="entry name" value="secretory_peroxidase"/>
    <property type="match status" value="1"/>
</dbReference>
<feature type="binding site" evidence="17">
    <location>
        <position position="58"/>
    </location>
    <ligand>
        <name>Ca(2+)</name>
        <dbReference type="ChEBI" id="CHEBI:29108"/>
        <label>1</label>
    </ligand>
</feature>
<dbReference type="GO" id="GO:0020037">
    <property type="term" value="F:heme binding"/>
    <property type="evidence" value="ECO:0007669"/>
    <property type="project" value="UniProtKB-UniRule"/>
</dbReference>
<evidence type="ECO:0000256" key="1">
    <source>
        <dbReference type="ARBA" id="ARBA00000189"/>
    </source>
</evidence>
<dbReference type="FunFam" id="1.10.420.10:FF:000007">
    <property type="entry name" value="Peroxidase"/>
    <property type="match status" value="1"/>
</dbReference>
<keyword evidence="5 20" id="KW-0349">Heme</keyword>
<keyword evidence="7 20" id="KW-0732">Signal</keyword>
<evidence type="ECO:0000256" key="8">
    <source>
        <dbReference type="ARBA" id="ARBA00022837"/>
    </source>
</evidence>
<dbReference type="GO" id="GO:0046872">
    <property type="term" value="F:metal ion binding"/>
    <property type="evidence" value="ECO:0007669"/>
    <property type="project" value="UniProtKB-UniRule"/>
</dbReference>
<protein>
    <recommendedName>
        <fullName evidence="3 20">Peroxidase</fullName>
        <ecNumber evidence="3 20">1.11.1.7</ecNumber>
    </recommendedName>
</protein>
<evidence type="ECO:0000313" key="23">
    <source>
        <dbReference type="Proteomes" id="UP000682877"/>
    </source>
</evidence>
<comment type="subcellular location">
    <subcellularLocation>
        <location evidence="20">Secreted</location>
    </subcellularLocation>
</comment>
<evidence type="ECO:0000256" key="15">
    <source>
        <dbReference type="PIRSR" id="PIRSR600823-1"/>
    </source>
</evidence>
<evidence type="ECO:0000256" key="2">
    <source>
        <dbReference type="ARBA" id="ARBA00002322"/>
    </source>
</evidence>
<evidence type="ECO:0000256" key="3">
    <source>
        <dbReference type="ARBA" id="ARBA00012313"/>
    </source>
</evidence>
<keyword evidence="13" id="KW-0325">Glycoprotein</keyword>
<dbReference type="EC" id="1.11.1.7" evidence="3 20"/>
<gene>
    <name evidence="22" type="ORF">AARE701A_LOCUS18796</name>
</gene>
<keyword evidence="9 20" id="KW-0560">Oxidoreductase</keyword>
<evidence type="ECO:0000256" key="14">
    <source>
        <dbReference type="ARBA" id="ARBA00023324"/>
    </source>
</evidence>
<accession>A0A8S2AVU3</accession>
<reference evidence="22" key="1">
    <citation type="submission" date="2021-01" db="EMBL/GenBank/DDBJ databases">
        <authorList>
            <person name="Bezrukov I."/>
        </authorList>
    </citation>
    <scope>NUCLEOTIDE SEQUENCE</scope>
</reference>
<evidence type="ECO:0000313" key="22">
    <source>
        <dbReference type="EMBL" id="CAE6183721.1"/>
    </source>
</evidence>
<feature type="disulfide bond" evidence="19">
    <location>
        <begin position="104"/>
        <end position="302"/>
    </location>
</feature>
<proteinExistence type="inferred from homology"/>
<evidence type="ECO:0000256" key="18">
    <source>
        <dbReference type="PIRSR" id="PIRSR600823-4"/>
    </source>
</evidence>
<evidence type="ECO:0000256" key="7">
    <source>
        <dbReference type="ARBA" id="ARBA00022729"/>
    </source>
</evidence>
<keyword evidence="11" id="KW-0090">Biological rhythms</keyword>
<dbReference type="PRINTS" id="PR00458">
    <property type="entry name" value="PEROXIDASE"/>
</dbReference>
<feature type="signal peptide" evidence="20">
    <location>
        <begin position="1"/>
        <end position="23"/>
    </location>
</feature>
<feature type="site" description="Transition state stabilizer" evidence="18">
    <location>
        <position position="46"/>
    </location>
</feature>
<feature type="binding site" evidence="17">
    <location>
        <position position="234"/>
    </location>
    <ligand>
        <name>Ca(2+)</name>
        <dbReference type="ChEBI" id="CHEBI:29108"/>
        <label>2</label>
    </ligand>
</feature>
<evidence type="ECO:0000256" key="11">
    <source>
        <dbReference type="ARBA" id="ARBA00023108"/>
    </source>
</evidence>
<name>A0A8S2AVU3_ARAAE</name>
<keyword evidence="12 19" id="KW-1015">Disulfide bond</keyword>
<dbReference type="PANTHER" id="PTHR31517:SF80">
    <property type="entry name" value="PEROXIDASE"/>
    <property type="match status" value="1"/>
</dbReference>
<comment type="cofactor">
    <cofactor evidence="17 20">
        <name>Ca(2+)</name>
        <dbReference type="ChEBI" id="CHEBI:29108"/>
    </cofactor>
    <text evidence="17 20">Binds 2 calcium ions per subunit.</text>
</comment>
<evidence type="ECO:0000259" key="21">
    <source>
        <dbReference type="PROSITE" id="PS50873"/>
    </source>
</evidence>
<keyword evidence="8 17" id="KW-0106">Calcium</keyword>
<dbReference type="PANTHER" id="PTHR31517">
    <property type="match status" value="1"/>
</dbReference>
<feature type="binding site" evidence="17">
    <location>
        <position position="72"/>
    </location>
    <ligand>
        <name>Ca(2+)</name>
        <dbReference type="ChEBI" id="CHEBI:29108"/>
        <label>1</label>
    </ligand>
</feature>
<evidence type="ECO:0000256" key="12">
    <source>
        <dbReference type="ARBA" id="ARBA00023157"/>
    </source>
</evidence>
<dbReference type="FunFam" id="1.10.520.10:FF:000010">
    <property type="entry name" value="Peroxidase"/>
    <property type="match status" value="1"/>
</dbReference>
<dbReference type="Pfam" id="PF00141">
    <property type="entry name" value="peroxidase"/>
    <property type="match status" value="1"/>
</dbReference>
<keyword evidence="6 17" id="KW-0479">Metal-binding</keyword>
<evidence type="ECO:0000256" key="5">
    <source>
        <dbReference type="ARBA" id="ARBA00022617"/>
    </source>
</evidence>
<dbReference type="AlphaFoldDB" id="A0A8S2AVU3"/>
<evidence type="ECO:0000256" key="19">
    <source>
        <dbReference type="PIRSR" id="PIRSR600823-5"/>
    </source>
</evidence>
<evidence type="ECO:0000256" key="13">
    <source>
        <dbReference type="ARBA" id="ARBA00023180"/>
    </source>
</evidence>
<dbReference type="PROSITE" id="PS50873">
    <property type="entry name" value="PEROXIDASE_4"/>
    <property type="match status" value="1"/>
</dbReference>
<feature type="chain" id="PRO_5035965615" description="Peroxidase" evidence="20">
    <location>
        <begin position="24"/>
        <end position="309"/>
    </location>
</feature>
<evidence type="ECO:0000256" key="17">
    <source>
        <dbReference type="PIRSR" id="PIRSR600823-3"/>
    </source>
</evidence>
<evidence type="ECO:0000256" key="10">
    <source>
        <dbReference type="ARBA" id="ARBA00023004"/>
    </source>
</evidence>
<comment type="similarity">
    <text evidence="20">Belongs to the peroxidase family. Classical plant (class III) peroxidase subfamily.</text>
</comment>
<feature type="binding site" evidence="17">
    <location>
        <position position="226"/>
    </location>
    <ligand>
        <name>Ca(2+)</name>
        <dbReference type="ChEBI" id="CHEBI:29108"/>
        <label>2</label>
    </ligand>
</feature>
<feature type="disulfide bond" evidence="19">
    <location>
        <begin position="183"/>
        <end position="210"/>
    </location>
</feature>
<feature type="binding site" evidence="17">
    <location>
        <position position="229"/>
    </location>
    <ligand>
        <name>Ca(2+)</name>
        <dbReference type="ChEBI" id="CHEBI:29108"/>
        <label>2</label>
    </ligand>
</feature>
<dbReference type="InterPro" id="IPR000823">
    <property type="entry name" value="Peroxidase_pln"/>
</dbReference>
<comment type="cofactor">
    <cofactor evidence="17 20">
        <name>heme b</name>
        <dbReference type="ChEBI" id="CHEBI:60344"/>
    </cofactor>
    <text evidence="17 20">Binds 1 heme b (iron(II)-protoporphyrin IX) group per subunit.</text>
</comment>
<feature type="binding site" evidence="16">
    <location>
        <position position="146"/>
    </location>
    <ligand>
        <name>substrate</name>
    </ligand>
</feature>
<dbReference type="SUPFAM" id="SSF48113">
    <property type="entry name" value="Heme-dependent peroxidases"/>
    <property type="match status" value="1"/>
</dbReference>
<feature type="binding site" evidence="17">
    <location>
        <position position="54"/>
    </location>
    <ligand>
        <name>Ca(2+)</name>
        <dbReference type="ChEBI" id="CHEBI:29108"/>
        <label>1</label>
    </ligand>
</feature>
<evidence type="ECO:0000256" key="9">
    <source>
        <dbReference type="ARBA" id="ARBA00023002"/>
    </source>
</evidence>
<dbReference type="GO" id="GO:0005576">
    <property type="term" value="C:extracellular region"/>
    <property type="evidence" value="ECO:0007669"/>
    <property type="project" value="UniProtKB-SubCell"/>
</dbReference>
<feature type="domain" description="Plant heme peroxidase family profile" evidence="21">
    <location>
        <begin position="30"/>
        <end position="306"/>
    </location>
</feature>
<keyword evidence="4 20" id="KW-0575">Peroxidase</keyword>
<comment type="catalytic activity">
    <reaction evidence="1 20">
        <text>2 a phenolic donor + H2O2 = 2 a phenolic radical donor + 2 H2O</text>
        <dbReference type="Rhea" id="RHEA:56136"/>
        <dbReference type="ChEBI" id="CHEBI:15377"/>
        <dbReference type="ChEBI" id="CHEBI:16240"/>
        <dbReference type="ChEBI" id="CHEBI:139520"/>
        <dbReference type="ChEBI" id="CHEBI:139521"/>
        <dbReference type="EC" id="1.11.1.7"/>
    </reaction>
</comment>
<dbReference type="InterPro" id="IPR033905">
    <property type="entry name" value="Secretory_peroxidase"/>
</dbReference>
<evidence type="ECO:0000256" key="20">
    <source>
        <dbReference type="RuleBase" id="RU362060"/>
    </source>
</evidence>
<keyword evidence="23" id="KW-1185">Reference proteome</keyword>
<dbReference type="PRINTS" id="PR00461">
    <property type="entry name" value="PLPEROXIDASE"/>
</dbReference>
<feature type="disulfide bond" evidence="19">
    <location>
        <begin position="52"/>
        <end position="57"/>
    </location>
</feature>
<dbReference type="GO" id="GO:0006979">
    <property type="term" value="P:response to oxidative stress"/>
    <property type="evidence" value="ECO:0007669"/>
    <property type="project" value="UniProtKB-UniRule"/>
</dbReference>
<keyword evidence="20" id="KW-0964">Secreted</keyword>
<comment type="function">
    <text evidence="2">Removal of H(2)O(2), oxidation of toxic reductants, biosynthesis and degradation of lignin, suberization, auxin catabolism, response to environmental stresses such as wounding, pathogen attack and oxidative stress. These functions might be dependent on each isozyme/isoform in each plant tissue.</text>
</comment>
<dbReference type="GO" id="GO:0140825">
    <property type="term" value="F:lactoperoxidase activity"/>
    <property type="evidence" value="ECO:0007669"/>
    <property type="project" value="UniProtKB-EC"/>
</dbReference>
<keyword evidence="10 17" id="KW-0408">Iron</keyword>
<dbReference type="GO" id="GO:0048511">
    <property type="term" value="P:rhythmic process"/>
    <property type="evidence" value="ECO:0007669"/>
    <property type="project" value="UniProtKB-KW"/>
</dbReference>
<feature type="active site" description="Proton acceptor" evidence="15">
    <location>
        <position position="50"/>
    </location>
</feature>
<dbReference type="InterPro" id="IPR002016">
    <property type="entry name" value="Haem_peroxidase"/>
</dbReference>
<sequence>MGGKGVMMVAILCLWALSATSEAVTEEAPVKLLYKRHKNTAFSWLRNIFHDCAVESCDASLLLDSTRRELGEKEHDRSFGLRNFRYIEEIKEALERECPGVVSCSDILVLSAREGIEAVGGPYIPLKTGRRDGLKSRTDMLESYLPDHNESISVVLDKFKSIGIDTPGLVALLGSHSVGRTHCVKLVHRLYPEVDPSLNPDHVPHMLHKCPDSIPDPKAVQYVRNDRGTPMVLDNNYYRNILDNKGLLLVDHQLAHDKRTRPIVKKMAKDQAYFFKEFTRAIQILSENNPLTGSKGEIRKQCNLANKNH</sequence>
<evidence type="ECO:0000256" key="6">
    <source>
        <dbReference type="ARBA" id="ARBA00022723"/>
    </source>
</evidence>
<dbReference type="InterPro" id="IPR010255">
    <property type="entry name" value="Haem_peroxidase_sf"/>
</dbReference>
<keyword evidence="14 20" id="KW-0376">Hydrogen peroxide</keyword>
<dbReference type="Gene3D" id="1.10.520.10">
    <property type="match status" value="1"/>
</dbReference>
<feature type="binding site" evidence="17">
    <location>
        <position position="60"/>
    </location>
    <ligand>
        <name>Ca(2+)</name>
        <dbReference type="ChEBI" id="CHEBI:29108"/>
        <label>1</label>
    </ligand>
</feature>
<evidence type="ECO:0000256" key="16">
    <source>
        <dbReference type="PIRSR" id="PIRSR600823-2"/>
    </source>
</evidence>
<dbReference type="Proteomes" id="UP000682877">
    <property type="component" value="Chromosome 7"/>
</dbReference>